<evidence type="ECO:0000256" key="3">
    <source>
        <dbReference type="ARBA" id="ARBA00023002"/>
    </source>
</evidence>
<accession>A0A165I4Y3</accession>
<evidence type="ECO:0000313" key="6">
    <source>
        <dbReference type="Proteomes" id="UP000077266"/>
    </source>
</evidence>
<keyword evidence="2" id="KW-0521">NADP</keyword>
<keyword evidence="6" id="KW-1185">Reference proteome</keyword>
<keyword evidence="3" id="KW-0560">Oxidoreductase</keyword>
<name>A0A165I4Y3_EXIGL</name>
<dbReference type="AlphaFoldDB" id="A0A165I4Y3"/>
<sequence>MSPPSVPLHKLQTPDELFARLNAGSLFNLDGLVAVVTGGASGIGLTIATTLLANGAVVHVVDKSKADLETVKNVYTAATAGRLFVHESDVSVKSEATRVAAVVAGSSPYVNVLFNNAGIAGPGVELPKDSTDPKDYVAALNELDEESFNSVFAINTIGHYFFAVAFLPLLCASAENPAGNRFPPQIVNTCSVNAFSNDLATSWGKVPYSLAKGALHHLTKILAHELIPLKVRVNGFAPGLFFSGMTVTDARTPLGFVDFATPQFNGESEVRYRQDFKIPVKEVGRFEDLSGLALMLVTNRYINGEVVLIDGGSLLRHPAY</sequence>
<dbReference type="EMBL" id="KV425999">
    <property type="protein sequence ID" value="KZV92903.1"/>
    <property type="molecule type" value="Genomic_DNA"/>
</dbReference>
<dbReference type="Gene3D" id="3.40.50.720">
    <property type="entry name" value="NAD(P)-binding Rossmann-like Domain"/>
    <property type="match status" value="1"/>
</dbReference>
<feature type="non-terminal residue" evidence="5">
    <location>
        <position position="1"/>
    </location>
</feature>
<protein>
    <submittedName>
        <fullName evidence="5">NAD(P)-binding protein</fullName>
    </submittedName>
</protein>
<organism evidence="5 6">
    <name type="scientific">Exidia glandulosa HHB12029</name>
    <dbReference type="NCBI Taxonomy" id="1314781"/>
    <lineage>
        <taxon>Eukaryota</taxon>
        <taxon>Fungi</taxon>
        <taxon>Dikarya</taxon>
        <taxon>Basidiomycota</taxon>
        <taxon>Agaricomycotina</taxon>
        <taxon>Agaricomycetes</taxon>
        <taxon>Auriculariales</taxon>
        <taxon>Exidiaceae</taxon>
        <taxon>Exidia</taxon>
    </lineage>
</organism>
<dbReference type="InParanoid" id="A0A165I4Y3"/>
<dbReference type="PRINTS" id="PR00081">
    <property type="entry name" value="GDHRDH"/>
</dbReference>
<reference evidence="5 6" key="1">
    <citation type="journal article" date="2016" name="Mol. Biol. Evol.">
        <title>Comparative Genomics of Early-Diverging Mushroom-Forming Fungi Provides Insights into the Origins of Lignocellulose Decay Capabilities.</title>
        <authorList>
            <person name="Nagy L.G."/>
            <person name="Riley R."/>
            <person name="Tritt A."/>
            <person name="Adam C."/>
            <person name="Daum C."/>
            <person name="Floudas D."/>
            <person name="Sun H."/>
            <person name="Yadav J.S."/>
            <person name="Pangilinan J."/>
            <person name="Larsson K.H."/>
            <person name="Matsuura K."/>
            <person name="Barry K."/>
            <person name="Labutti K."/>
            <person name="Kuo R."/>
            <person name="Ohm R.A."/>
            <person name="Bhattacharya S.S."/>
            <person name="Shirouzu T."/>
            <person name="Yoshinaga Y."/>
            <person name="Martin F.M."/>
            <person name="Grigoriev I.V."/>
            <person name="Hibbett D.S."/>
        </authorList>
    </citation>
    <scope>NUCLEOTIDE SEQUENCE [LARGE SCALE GENOMIC DNA]</scope>
    <source>
        <strain evidence="5 6">HHB12029</strain>
    </source>
</reference>
<proteinExistence type="inferred from homology"/>
<dbReference type="Pfam" id="PF00106">
    <property type="entry name" value="adh_short"/>
    <property type="match status" value="1"/>
</dbReference>
<evidence type="ECO:0000256" key="4">
    <source>
        <dbReference type="RuleBase" id="RU000363"/>
    </source>
</evidence>
<evidence type="ECO:0000256" key="2">
    <source>
        <dbReference type="ARBA" id="ARBA00022857"/>
    </source>
</evidence>
<dbReference type="Proteomes" id="UP000077266">
    <property type="component" value="Unassembled WGS sequence"/>
</dbReference>
<dbReference type="PANTHER" id="PTHR43618">
    <property type="entry name" value="7-ALPHA-HYDROXYSTEROID DEHYDROGENASE"/>
    <property type="match status" value="1"/>
</dbReference>
<gene>
    <name evidence="5" type="ORF">EXIGLDRAFT_646656</name>
</gene>
<dbReference type="OrthoDB" id="3819888at2759"/>
<evidence type="ECO:0000256" key="1">
    <source>
        <dbReference type="ARBA" id="ARBA00006484"/>
    </source>
</evidence>
<dbReference type="InterPro" id="IPR036291">
    <property type="entry name" value="NAD(P)-bd_dom_sf"/>
</dbReference>
<evidence type="ECO:0000313" key="5">
    <source>
        <dbReference type="EMBL" id="KZV92903.1"/>
    </source>
</evidence>
<dbReference type="STRING" id="1314781.A0A165I4Y3"/>
<dbReference type="InterPro" id="IPR052178">
    <property type="entry name" value="Sec_Metab_Biosynth_SDR"/>
</dbReference>
<dbReference type="PRINTS" id="PR00080">
    <property type="entry name" value="SDRFAMILY"/>
</dbReference>
<dbReference type="PANTHER" id="PTHR43618:SF4">
    <property type="entry name" value="SHORT CHAIN DEHYDROGENASE_REDUCTASE FAMILY (AFU_ORTHOLOGUE AFUA_7G04540)"/>
    <property type="match status" value="1"/>
</dbReference>
<dbReference type="InterPro" id="IPR002347">
    <property type="entry name" value="SDR_fam"/>
</dbReference>
<dbReference type="SUPFAM" id="SSF51735">
    <property type="entry name" value="NAD(P)-binding Rossmann-fold domains"/>
    <property type="match status" value="1"/>
</dbReference>
<dbReference type="CDD" id="cd05233">
    <property type="entry name" value="SDR_c"/>
    <property type="match status" value="1"/>
</dbReference>
<comment type="similarity">
    <text evidence="1 4">Belongs to the short-chain dehydrogenases/reductases (SDR) family.</text>
</comment>
<dbReference type="GO" id="GO:0016491">
    <property type="term" value="F:oxidoreductase activity"/>
    <property type="evidence" value="ECO:0007669"/>
    <property type="project" value="UniProtKB-KW"/>
</dbReference>